<gene>
    <name evidence="4" type="ORF">TWF696_005678</name>
</gene>
<accession>A0AAV9UWT2</accession>
<dbReference type="Pfam" id="PF01822">
    <property type="entry name" value="WSC"/>
    <property type="match status" value="1"/>
</dbReference>
<dbReference type="SMART" id="SM00321">
    <property type="entry name" value="WSC"/>
    <property type="match status" value="2"/>
</dbReference>
<evidence type="ECO:0000259" key="3">
    <source>
        <dbReference type="PROSITE" id="PS51212"/>
    </source>
</evidence>
<organism evidence="4 5">
    <name type="scientific">Orbilia brochopaga</name>
    <dbReference type="NCBI Taxonomy" id="3140254"/>
    <lineage>
        <taxon>Eukaryota</taxon>
        <taxon>Fungi</taxon>
        <taxon>Dikarya</taxon>
        <taxon>Ascomycota</taxon>
        <taxon>Pezizomycotina</taxon>
        <taxon>Orbiliomycetes</taxon>
        <taxon>Orbiliales</taxon>
        <taxon>Orbiliaceae</taxon>
        <taxon>Orbilia</taxon>
    </lineage>
</organism>
<feature type="domain" description="WSC" evidence="3">
    <location>
        <begin position="51"/>
        <end position="151"/>
    </location>
</feature>
<feature type="compositionally biased region" description="Basic and acidic residues" evidence="1">
    <location>
        <begin position="301"/>
        <end position="318"/>
    </location>
</feature>
<dbReference type="InterPro" id="IPR002889">
    <property type="entry name" value="WSC_carb-bd"/>
</dbReference>
<feature type="signal peptide" evidence="2">
    <location>
        <begin position="1"/>
        <end position="20"/>
    </location>
</feature>
<dbReference type="EMBL" id="JAVHNQ010000004">
    <property type="protein sequence ID" value="KAK6349391.1"/>
    <property type="molecule type" value="Genomic_DNA"/>
</dbReference>
<feature type="domain" description="WSC" evidence="3">
    <location>
        <begin position="167"/>
        <end position="279"/>
    </location>
</feature>
<dbReference type="PROSITE" id="PS51212">
    <property type="entry name" value="WSC"/>
    <property type="match status" value="2"/>
</dbReference>
<feature type="chain" id="PRO_5043631387" description="WSC domain-containing protein" evidence="2">
    <location>
        <begin position="21"/>
        <end position="783"/>
    </location>
</feature>
<evidence type="ECO:0000256" key="1">
    <source>
        <dbReference type="SAM" id="MobiDB-lite"/>
    </source>
</evidence>
<sequence length="783" mass="83564">MRSIPLIASAAVALATGALAAPSSFIPKDISLNKRTLTNVAVFPTCPTKVKWKHYGCFPPDVAEDFLWYAPSGVCCDNLEADPIGKCTDWCRGAGFRHAGVYGENGKKWCRCGSGLLPRHKYGEENCNRPCAGKDGSKCGGVKAYSVYRDTTYRSWDPETAPDGYKVAPQAACWKCSQVNYVWWKSPDASGENLSTEKCHAACGVRGYPWAATYWRSICYCGGKPPAADEAALKTSPLTVADCNAPCAASSVLNVLNKVSAAETQYCGGWDGKGNYWPYYNMYYNKDIDSAYHCGKPGETSGKDMDPNADDDKSEGGKKGGRGPKKGNNDDDDDDEDDNKKPKKGDNDDEDDDNKSPKKAMKPAGKGTKGPGNDDDEDNKKGPKGPKKGNNDDDEDDKKKGPKGGPKGPGKKGNDDDDEDNKKGPKGPGKKGKNDDDDDDDNKKGPKGPGKKGNDDDDDDNKDGPKKNKGPGPKKGPGNDDDDDNKKGPKGPGKKGNDDDDEDNKNGPKKNMPPGKGGPKGPGKKGNDDDDEDNNGPKKNMPGKGPGPKKGPGNDDDDDNKKGPKGGPKGPGKKGNDDDDEDNDNKNGPKKNMPGKGPGPKKGPGNDDDDEDNERPPAKGKGNQPKGGSPKGKGQAPMGDDDEDDINNPTQTLCFKPKPVEGCLFPVSGKKGPVLSCQNDQKMFSSYPFKLFTAPGAPCPQNYKATPHDLWRACTNAALEQEKACKKAAGSDKKALNCCAAQSKAARDAIKDENIFKKHASTHCKKFGKSPTDDDPDQGYIRL</sequence>
<evidence type="ECO:0000313" key="4">
    <source>
        <dbReference type="EMBL" id="KAK6349391.1"/>
    </source>
</evidence>
<keyword evidence="2" id="KW-0732">Signal</keyword>
<feature type="region of interest" description="Disordered" evidence="1">
    <location>
        <begin position="298"/>
        <end position="653"/>
    </location>
</feature>
<comment type="caution">
    <text evidence="4">The sequence shown here is derived from an EMBL/GenBank/DDBJ whole genome shotgun (WGS) entry which is preliminary data.</text>
</comment>
<proteinExistence type="predicted"/>
<feature type="compositionally biased region" description="Low complexity" evidence="1">
    <location>
        <begin position="619"/>
        <end position="635"/>
    </location>
</feature>
<dbReference type="AlphaFoldDB" id="A0AAV9UWT2"/>
<keyword evidence="5" id="KW-1185">Reference proteome</keyword>
<name>A0AAV9UWT2_9PEZI</name>
<evidence type="ECO:0000256" key="2">
    <source>
        <dbReference type="SAM" id="SignalP"/>
    </source>
</evidence>
<dbReference type="Proteomes" id="UP001375240">
    <property type="component" value="Unassembled WGS sequence"/>
</dbReference>
<reference evidence="4 5" key="1">
    <citation type="submission" date="2019-10" db="EMBL/GenBank/DDBJ databases">
        <authorList>
            <person name="Palmer J.M."/>
        </authorList>
    </citation>
    <scope>NUCLEOTIDE SEQUENCE [LARGE SCALE GENOMIC DNA]</scope>
    <source>
        <strain evidence="4 5">TWF696</strain>
    </source>
</reference>
<protein>
    <recommendedName>
        <fullName evidence="3">WSC domain-containing protein</fullName>
    </recommendedName>
</protein>
<feature type="region of interest" description="Disordered" evidence="1">
    <location>
        <begin position="763"/>
        <end position="783"/>
    </location>
</feature>
<evidence type="ECO:0000313" key="5">
    <source>
        <dbReference type="Proteomes" id="UP001375240"/>
    </source>
</evidence>